<dbReference type="Proteomes" id="UP001066276">
    <property type="component" value="Chromosome 9"/>
</dbReference>
<keyword evidence="3" id="KW-1185">Reference proteome</keyword>
<proteinExistence type="predicted"/>
<sequence length="67" mass="7055">MRLNTPPHHAPCLREPRVLVPGKALRAPAAPGSTPPALLSSSRSGYLQGTSTVICAVCPTPRRRQTG</sequence>
<evidence type="ECO:0000256" key="1">
    <source>
        <dbReference type="SAM" id="MobiDB-lite"/>
    </source>
</evidence>
<name>A0AAV7MTN6_PLEWA</name>
<evidence type="ECO:0000313" key="3">
    <source>
        <dbReference type="Proteomes" id="UP001066276"/>
    </source>
</evidence>
<comment type="caution">
    <text evidence="2">The sequence shown here is derived from an EMBL/GenBank/DDBJ whole genome shotgun (WGS) entry which is preliminary data.</text>
</comment>
<organism evidence="2 3">
    <name type="scientific">Pleurodeles waltl</name>
    <name type="common">Iberian ribbed newt</name>
    <dbReference type="NCBI Taxonomy" id="8319"/>
    <lineage>
        <taxon>Eukaryota</taxon>
        <taxon>Metazoa</taxon>
        <taxon>Chordata</taxon>
        <taxon>Craniata</taxon>
        <taxon>Vertebrata</taxon>
        <taxon>Euteleostomi</taxon>
        <taxon>Amphibia</taxon>
        <taxon>Batrachia</taxon>
        <taxon>Caudata</taxon>
        <taxon>Salamandroidea</taxon>
        <taxon>Salamandridae</taxon>
        <taxon>Pleurodelinae</taxon>
        <taxon>Pleurodeles</taxon>
    </lineage>
</organism>
<dbReference type="EMBL" id="JANPWB010000013">
    <property type="protein sequence ID" value="KAJ1107115.1"/>
    <property type="molecule type" value="Genomic_DNA"/>
</dbReference>
<reference evidence="2" key="1">
    <citation type="journal article" date="2022" name="bioRxiv">
        <title>Sequencing and chromosome-scale assembly of the giantPleurodeles waltlgenome.</title>
        <authorList>
            <person name="Brown T."/>
            <person name="Elewa A."/>
            <person name="Iarovenko S."/>
            <person name="Subramanian E."/>
            <person name="Araus A.J."/>
            <person name="Petzold A."/>
            <person name="Susuki M."/>
            <person name="Suzuki K.-i.T."/>
            <person name="Hayashi T."/>
            <person name="Toyoda A."/>
            <person name="Oliveira C."/>
            <person name="Osipova E."/>
            <person name="Leigh N.D."/>
            <person name="Simon A."/>
            <person name="Yun M.H."/>
        </authorList>
    </citation>
    <scope>NUCLEOTIDE SEQUENCE</scope>
    <source>
        <strain evidence="2">20211129_DDA</strain>
        <tissue evidence="2">Liver</tissue>
    </source>
</reference>
<gene>
    <name evidence="2" type="ORF">NDU88_004511</name>
</gene>
<dbReference type="AlphaFoldDB" id="A0AAV7MTN6"/>
<evidence type="ECO:0000313" key="2">
    <source>
        <dbReference type="EMBL" id="KAJ1107115.1"/>
    </source>
</evidence>
<accession>A0AAV7MTN6</accession>
<protein>
    <submittedName>
        <fullName evidence="2">Uncharacterized protein</fullName>
    </submittedName>
</protein>
<feature type="region of interest" description="Disordered" evidence="1">
    <location>
        <begin position="23"/>
        <end position="44"/>
    </location>
</feature>